<name>A0A1J1HHB2_9DIPT</name>
<protein>
    <submittedName>
        <fullName evidence="2">CLUMA_CG001217, isoform A</fullName>
    </submittedName>
</protein>
<dbReference type="AlphaFoldDB" id="A0A1J1HHB2"/>
<evidence type="ECO:0000313" key="3">
    <source>
        <dbReference type="Proteomes" id="UP000183832"/>
    </source>
</evidence>
<accession>A0A1J1HHB2</accession>
<evidence type="ECO:0000256" key="1">
    <source>
        <dbReference type="SAM" id="SignalP"/>
    </source>
</evidence>
<dbReference type="InterPro" id="IPR010512">
    <property type="entry name" value="DUF1091"/>
</dbReference>
<sequence length="146" mass="17011">MHLKVFLVILSILSIVSVDSTLFVKLNSSYISYSIDYLNSNGKVAPFIKKTTFDLCNYFKNQNGNKLLNWFYKKNISGERNLPTSCPIEPQTIFLKDFAIVEVELSTKINEKMATFVKIKLQLENKIREKWEKEIKTQNKIIYFGN</sequence>
<dbReference type="EMBL" id="CVRI01000004">
    <property type="protein sequence ID" value="CRK87415.1"/>
    <property type="molecule type" value="Genomic_DNA"/>
</dbReference>
<gene>
    <name evidence="2" type="ORF">CLUMA_CG001217</name>
</gene>
<dbReference type="Proteomes" id="UP000183832">
    <property type="component" value="Unassembled WGS sequence"/>
</dbReference>
<proteinExistence type="predicted"/>
<reference evidence="2 3" key="1">
    <citation type="submission" date="2015-04" db="EMBL/GenBank/DDBJ databases">
        <authorList>
            <person name="Syromyatnikov M.Y."/>
            <person name="Popov V.N."/>
        </authorList>
    </citation>
    <scope>NUCLEOTIDE SEQUENCE [LARGE SCALE GENOMIC DNA]</scope>
</reference>
<keyword evidence="3" id="KW-1185">Reference proteome</keyword>
<feature type="chain" id="PRO_5012656059" evidence="1">
    <location>
        <begin position="21"/>
        <end position="146"/>
    </location>
</feature>
<feature type="signal peptide" evidence="1">
    <location>
        <begin position="1"/>
        <end position="20"/>
    </location>
</feature>
<evidence type="ECO:0000313" key="2">
    <source>
        <dbReference type="EMBL" id="CRK87415.1"/>
    </source>
</evidence>
<dbReference type="Pfam" id="PF06477">
    <property type="entry name" value="DUF1091"/>
    <property type="match status" value="1"/>
</dbReference>
<organism evidence="2 3">
    <name type="scientific">Clunio marinus</name>
    <dbReference type="NCBI Taxonomy" id="568069"/>
    <lineage>
        <taxon>Eukaryota</taxon>
        <taxon>Metazoa</taxon>
        <taxon>Ecdysozoa</taxon>
        <taxon>Arthropoda</taxon>
        <taxon>Hexapoda</taxon>
        <taxon>Insecta</taxon>
        <taxon>Pterygota</taxon>
        <taxon>Neoptera</taxon>
        <taxon>Endopterygota</taxon>
        <taxon>Diptera</taxon>
        <taxon>Nematocera</taxon>
        <taxon>Chironomoidea</taxon>
        <taxon>Chironomidae</taxon>
        <taxon>Clunio</taxon>
    </lineage>
</organism>
<keyword evidence="1" id="KW-0732">Signal</keyword>